<feature type="compositionally biased region" description="Pro residues" evidence="1">
    <location>
        <begin position="396"/>
        <end position="409"/>
    </location>
</feature>
<keyword evidence="3" id="KW-1185">Reference proteome</keyword>
<feature type="region of interest" description="Disordered" evidence="1">
    <location>
        <begin position="281"/>
        <end position="411"/>
    </location>
</feature>
<dbReference type="STRING" id="41688.A0A2N3NBG0"/>
<feature type="compositionally biased region" description="Low complexity" evidence="1">
    <location>
        <begin position="154"/>
        <end position="171"/>
    </location>
</feature>
<dbReference type="AlphaFoldDB" id="A0A2N3NBG0"/>
<sequence length="486" mass="51881">MFAESSIVAMSLETSQELCEALTAFVNTDANGTGHEIFSWLYCCDSVVCGVWYNGSADIFGQDPNVNKIISECGGIGYPDLEDPGVPSFDFVCPDSSVYKPGERRACSAKFDAAELKTLSVSEIAATSSSIKPTHPLGTVPRPSTSLTTFPEESLTSSGDSPSMSPQPQQPGLTSGVKATIAITSIVGLLAILSMILCLHRRRKRPLTPNQYPYGLRPRTKLSGAGTATNPSSFDSSPTRLVSLPNASVEIVRTGRNGPLSPPPRLKDRKLLPTFVNATRKPPNQRLIRSPSNTFPTSPLCAPTTSKLEPRLEYGPHSGPRPARFQRETPGTPPFISRRGASISGSASTSTSSQIGATLTSGTPPSSPTRPPRPHEAPLEIPDLITPSTAPRPSWGLPPPTPPPPPVPPREIVMALSHSDESSAQKISSESRDLCGLTEECTREERESWGMFPTAEGAPSLSSREGGVVSPILGERELERMGGKYR</sequence>
<organism evidence="2 3">
    <name type="scientific">Lomentospora prolificans</name>
    <dbReference type="NCBI Taxonomy" id="41688"/>
    <lineage>
        <taxon>Eukaryota</taxon>
        <taxon>Fungi</taxon>
        <taxon>Dikarya</taxon>
        <taxon>Ascomycota</taxon>
        <taxon>Pezizomycotina</taxon>
        <taxon>Sordariomycetes</taxon>
        <taxon>Hypocreomycetidae</taxon>
        <taxon>Microascales</taxon>
        <taxon>Microascaceae</taxon>
        <taxon>Lomentospora</taxon>
    </lineage>
</organism>
<accession>A0A2N3NBG0</accession>
<feature type="region of interest" description="Disordered" evidence="1">
    <location>
        <begin position="416"/>
        <end position="435"/>
    </location>
</feature>
<reference evidence="2 3" key="1">
    <citation type="journal article" date="2017" name="G3 (Bethesda)">
        <title>First Draft Genome Sequence of the Pathogenic Fungus Lomentospora prolificans (Formerly Scedosporium prolificans).</title>
        <authorList>
            <person name="Luo R."/>
            <person name="Zimin A."/>
            <person name="Workman R."/>
            <person name="Fan Y."/>
            <person name="Pertea G."/>
            <person name="Grossman N."/>
            <person name="Wear M.P."/>
            <person name="Jia B."/>
            <person name="Miller H."/>
            <person name="Casadevall A."/>
            <person name="Timp W."/>
            <person name="Zhang S.X."/>
            <person name="Salzberg S.L."/>
        </authorList>
    </citation>
    <scope>NUCLEOTIDE SEQUENCE [LARGE SCALE GENOMIC DNA]</scope>
    <source>
        <strain evidence="2 3">JHH-5317</strain>
    </source>
</reference>
<evidence type="ECO:0000313" key="2">
    <source>
        <dbReference type="EMBL" id="PKS09769.1"/>
    </source>
</evidence>
<evidence type="ECO:0000256" key="1">
    <source>
        <dbReference type="SAM" id="MobiDB-lite"/>
    </source>
</evidence>
<name>A0A2N3NBG0_9PEZI</name>
<feature type="compositionally biased region" description="Polar residues" evidence="1">
    <location>
        <begin position="226"/>
        <end position="240"/>
    </location>
</feature>
<comment type="caution">
    <text evidence="2">The sequence shown here is derived from an EMBL/GenBank/DDBJ whole genome shotgun (WGS) entry which is preliminary data.</text>
</comment>
<dbReference type="InParanoid" id="A0A2N3NBG0"/>
<protein>
    <submittedName>
        <fullName evidence="2">Uncharacterized protein</fullName>
    </submittedName>
</protein>
<evidence type="ECO:0000313" key="3">
    <source>
        <dbReference type="Proteomes" id="UP000233524"/>
    </source>
</evidence>
<feature type="compositionally biased region" description="Basic and acidic residues" evidence="1">
    <location>
        <begin position="418"/>
        <end position="433"/>
    </location>
</feature>
<feature type="compositionally biased region" description="Low complexity" evidence="1">
    <location>
        <begin position="336"/>
        <end position="353"/>
    </location>
</feature>
<proteinExistence type="predicted"/>
<feature type="region of interest" description="Disordered" evidence="1">
    <location>
        <begin position="444"/>
        <end position="486"/>
    </location>
</feature>
<feature type="compositionally biased region" description="Basic and acidic residues" evidence="1">
    <location>
        <begin position="474"/>
        <end position="486"/>
    </location>
</feature>
<dbReference type="Proteomes" id="UP000233524">
    <property type="component" value="Unassembled WGS sequence"/>
</dbReference>
<dbReference type="OrthoDB" id="5244978at2759"/>
<dbReference type="EMBL" id="NLAX01000010">
    <property type="protein sequence ID" value="PKS09769.1"/>
    <property type="molecule type" value="Genomic_DNA"/>
</dbReference>
<feature type="region of interest" description="Disordered" evidence="1">
    <location>
        <begin position="132"/>
        <end position="174"/>
    </location>
</feature>
<feature type="compositionally biased region" description="Polar residues" evidence="1">
    <location>
        <begin position="142"/>
        <end position="151"/>
    </location>
</feature>
<dbReference type="VEuPathDB" id="FungiDB:jhhlp_004390"/>
<feature type="region of interest" description="Disordered" evidence="1">
    <location>
        <begin position="207"/>
        <end position="240"/>
    </location>
</feature>
<feature type="compositionally biased region" description="Polar residues" evidence="1">
    <location>
        <begin position="290"/>
        <end position="307"/>
    </location>
</feature>
<gene>
    <name evidence="2" type="ORF">jhhlp_004390</name>
</gene>